<evidence type="ECO:0000256" key="2">
    <source>
        <dbReference type="ARBA" id="ARBA00006730"/>
    </source>
</evidence>
<gene>
    <name evidence="10" type="ORF">SAMN05192570_0058</name>
</gene>
<evidence type="ECO:0000256" key="4">
    <source>
        <dbReference type="ARBA" id="ARBA00022827"/>
    </source>
</evidence>
<keyword evidence="3" id="KW-0285">Flavoprotein</keyword>
<dbReference type="PANTHER" id="PTHR11530:SF11">
    <property type="entry name" value="D-ASPARTATE OXIDASE"/>
    <property type="match status" value="1"/>
</dbReference>
<dbReference type="GO" id="GO:0019478">
    <property type="term" value="P:D-amino acid catabolic process"/>
    <property type="evidence" value="ECO:0007669"/>
    <property type="project" value="TreeGrafter"/>
</dbReference>
<comment type="catalytic activity">
    <reaction evidence="8">
        <text>a D-alpha-amino acid + O2 + H2O = a 2-oxocarboxylate + H2O2 + NH4(+)</text>
        <dbReference type="Rhea" id="RHEA:21816"/>
        <dbReference type="ChEBI" id="CHEBI:15377"/>
        <dbReference type="ChEBI" id="CHEBI:15379"/>
        <dbReference type="ChEBI" id="CHEBI:16240"/>
        <dbReference type="ChEBI" id="CHEBI:28938"/>
        <dbReference type="ChEBI" id="CHEBI:35179"/>
        <dbReference type="ChEBI" id="CHEBI:59871"/>
        <dbReference type="EC" id="1.4.3.3"/>
    </reaction>
    <physiologicalReaction direction="left-to-right" evidence="8">
        <dbReference type="Rhea" id="RHEA:21817"/>
    </physiologicalReaction>
</comment>
<dbReference type="Gene3D" id="3.40.50.720">
    <property type="entry name" value="NAD(P)-binding Rossmann-like Domain"/>
    <property type="match status" value="2"/>
</dbReference>
<name>A0A1I6THA0_9CAUL</name>
<dbReference type="Proteomes" id="UP000198788">
    <property type="component" value="Unassembled WGS sequence"/>
</dbReference>
<dbReference type="EC" id="1.4.3.3" evidence="6"/>
<reference evidence="11" key="1">
    <citation type="submission" date="2016-10" db="EMBL/GenBank/DDBJ databases">
        <authorList>
            <person name="Varghese N."/>
            <person name="Submissions S."/>
        </authorList>
    </citation>
    <scope>NUCLEOTIDE SEQUENCE [LARGE SCALE GENOMIC DNA]</scope>
    <source>
        <strain evidence="11">CGMCC 1.10683</strain>
    </source>
</reference>
<dbReference type="Pfam" id="PF01266">
    <property type="entry name" value="DAO"/>
    <property type="match status" value="1"/>
</dbReference>
<evidence type="ECO:0000256" key="1">
    <source>
        <dbReference type="ARBA" id="ARBA00001974"/>
    </source>
</evidence>
<dbReference type="GO" id="GO:0071949">
    <property type="term" value="F:FAD binding"/>
    <property type="evidence" value="ECO:0007669"/>
    <property type="project" value="InterPro"/>
</dbReference>
<evidence type="ECO:0000256" key="6">
    <source>
        <dbReference type="ARBA" id="ARBA00039101"/>
    </source>
</evidence>
<sequence length="392" mass="42070">MNAQLHRRMVLGGLGAAGLAGCAASPAVLVRPSRPDFQRPPLAPLLTDPGRLSRITVCTRPFRAAGPRIEAEAIGDKRVVHNYGHGGSGWSLSWGSAAAARDLALEGGQPEVAVIGCGALGLTAALQILRSGARTTIYAAERTPHTRSARATGVWSPDSRIAAESAVSADFSARWEAMARRSWAEHHAFVGLDGEPVKFIDQYSLRGPRGGNASVGPEPTPGRVDFVRYEPRLQGLTPSSRALRPEEHPFPVESARVFPQMTFNVAEYARQLTEAFLMEGGRIVERTFHHPSELVELPQPVVVNCTGYGARALFGDESVVPVRGQIAWLTPQPEVTYALWYRSISMVPRADGIVIQANGSSQMVGYGVEDETPDRADAERALAALAPLFAAV</sequence>
<keyword evidence="4" id="KW-0274">FAD</keyword>
<dbReference type="InterPro" id="IPR006076">
    <property type="entry name" value="FAD-dep_OxRdtase"/>
</dbReference>
<dbReference type="Gene3D" id="3.30.9.10">
    <property type="entry name" value="D-Amino Acid Oxidase, subunit A, domain 2"/>
    <property type="match status" value="2"/>
</dbReference>
<dbReference type="GO" id="GO:0003884">
    <property type="term" value="F:D-amino-acid oxidase activity"/>
    <property type="evidence" value="ECO:0007669"/>
    <property type="project" value="UniProtKB-EC"/>
</dbReference>
<accession>A0A1I6THA0</accession>
<evidence type="ECO:0000256" key="8">
    <source>
        <dbReference type="ARBA" id="ARBA00049547"/>
    </source>
</evidence>
<proteinExistence type="inferred from homology"/>
<evidence type="ECO:0000256" key="5">
    <source>
        <dbReference type="ARBA" id="ARBA00023002"/>
    </source>
</evidence>
<dbReference type="PROSITE" id="PS00677">
    <property type="entry name" value="DAO"/>
    <property type="match status" value="1"/>
</dbReference>
<comment type="similarity">
    <text evidence="2">Belongs to the DAMOX/DASOX family.</text>
</comment>
<dbReference type="SUPFAM" id="SSF51971">
    <property type="entry name" value="Nucleotide-binding domain"/>
    <property type="match status" value="1"/>
</dbReference>
<dbReference type="AlphaFoldDB" id="A0A1I6THA0"/>
<dbReference type="RefSeq" id="WP_245777299.1">
    <property type="nucleotide sequence ID" value="NZ_FOZV01000010.1"/>
</dbReference>
<keyword evidence="5" id="KW-0560">Oxidoreductase</keyword>
<organism evidence="10 11">
    <name type="scientific">Brevundimonas viscosa</name>
    <dbReference type="NCBI Taxonomy" id="871741"/>
    <lineage>
        <taxon>Bacteria</taxon>
        <taxon>Pseudomonadati</taxon>
        <taxon>Pseudomonadota</taxon>
        <taxon>Alphaproteobacteria</taxon>
        <taxon>Caulobacterales</taxon>
        <taxon>Caulobacteraceae</taxon>
        <taxon>Brevundimonas</taxon>
    </lineage>
</organism>
<dbReference type="PANTHER" id="PTHR11530">
    <property type="entry name" value="D-AMINO ACID OXIDASE"/>
    <property type="match status" value="1"/>
</dbReference>
<evidence type="ECO:0000313" key="10">
    <source>
        <dbReference type="EMBL" id="SFS88560.1"/>
    </source>
</evidence>
<dbReference type="InterPro" id="IPR023209">
    <property type="entry name" value="DAO"/>
</dbReference>
<comment type="cofactor">
    <cofactor evidence="1">
        <name>FAD</name>
        <dbReference type="ChEBI" id="CHEBI:57692"/>
    </cofactor>
</comment>
<evidence type="ECO:0000256" key="3">
    <source>
        <dbReference type="ARBA" id="ARBA00022630"/>
    </source>
</evidence>
<evidence type="ECO:0000259" key="9">
    <source>
        <dbReference type="Pfam" id="PF01266"/>
    </source>
</evidence>
<feature type="domain" description="FAD dependent oxidoreductase" evidence="9">
    <location>
        <begin position="112"/>
        <end position="390"/>
    </location>
</feature>
<keyword evidence="11" id="KW-1185">Reference proteome</keyword>
<dbReference type="InterPro" id="IPR006181">
    <property type="entry name" value="D-amino_acid_oxidase_CS"/>
</dbReference>
<evidence type="ECO:0000256" key="7">
    <source>
        <dbReference type="ARBA" id="ARBA00039751"/>
    </source>
</evidence>
<dbReference type="EMBL" id="FOZV01000010">
    <property type="protein sequence ID" value="SFS88560.1"/>
    <property type="molecule type" value="Genomic_DNA"/>
</dbReference>
<dbReference type="PROSITE" id="PS51257">
    <property type="entry name" value="PROKAR_LIPOPROTEIN"/>
    <property type="match status" value="1"/>
</dbReference>
<dbReference type="GO" id="GO:0005737">
    <property type="term" value="C:cytoplasm"/>
    <property type="evidence" value="ECO:0007669"/>
    <property type="project" value="TreeGrafter"/>
</dbReference>
<dbReference type="STRING" id="871741.SAMN05192570_0058"/>
<protein>
    <recommendedName>
        <fullName evidence="7">D-amino-acid oxidase</fullName>
        <ecNumber evidence="6">1.4.3.3</ecNumber>
    </recommendedName>
</protein>
<evidence type="ECO:0000313" key="11">
    <source>
        <dbReference type="Proteomes" id="UP000198788"/>
    </source>
</evidence>